<dbReference type="SUPFAM" id="SSF47729">
    <property type="entry name" value="IHF-like DNA-binding proteins"/>
    <property type="match status" value="1"/>
</dbReference>
<evidence type="ECO:0000256" key="1">
    <source>
        <dbReference type="ARBA" id="ARBA00010529"/>
    </source>
</evidence>
<dbReference type="PANTHER" id="PTHR33175:SF5">
    <property type="entry name" value="INTEGRATION HOST FACTOR SUBUNIT BETA"/>
    <property type="match status" value="1"/>
</dbReference>
<dbReference type="GO" id="GO:0030527">
    <property type="term" value="F:structural constituent of chromatin"/>
    <property type="evidence" value="ECO:0007669"/>
    <property type="project" value="InterPro"/>
</dbReference>
<dbReference type="EMBL" id="JADHEI010000033">
    <property type="protein sequence ID" value="MBF2735441.1"/>
    <property type="molecule type" value="Genomic_DNA"/>
</dbReference>
<dbReference type="Pfam" id="PF00216">
    <property type="entry name" value="Bac_DNA_binding"/>
    <property type="match status" value="1"/>
</dbReference>
<accession>A0A930UHZ4</accession>
<dbReference type="CDD" id="cd13836">
    <property type="entry name" value="IHF_B"/>
    <property type="match status" value="1"/>
</dbReference>
<dbReference type="InterPro" id="IPR010992">
    <property type="entry name" value="IHF-like_DNA-bd_dom_sf"/>
</dbReference>
<evidence type="ECO:0000256" key="3">
    <source>
        <dbReference type="RuleBase" id="RU003939"/>
    </source>
</evidence>
<gene>
    <name evidence="4" type="ORF">ISN26_05115</name>
</gene>
<evidence type="ECO:0000313" key="4">
    <source>
        <dbReference type="EMBL" id="MBF2735441.1"/>
    </source>
</evidence>
<dbReference type="SMART" id="SM00411">
    <property type="entry name" value="BHL"/>
    <property type="match status" value="1"/>
</dbReference>
<name>A0A930UHZ4_9GAMM</name>
<dbReference type="GO" id="GO:0003677">
    <property type="term" value="F:DNA binding"/>
    <property type="evidence" value="ECO:0007669"/>
    <property type="project" value="UniProtKB-KW"/>
</dbReference>
<keyword evidence="2" id="KW-0238">DNA-binding</keyword>
<protein>
    <submittedName>
        <fullName evidence="4">Integration host factor subunit beta</fullName>
    </submittedName>
</protein>
<dbReference type="PRINTS" id="PR01727">
    <property type="entry name" value="DNABINDINGHU"/>
</dbReference>
<proteinExistence type="inferred from homology"/>
<evidence type="ECO:0000313" key="5">
    <source>
        <dbReference type="Proteomes" id="UP000604381"/>
    </source>
</evidence>
<dbReference type="Proteomes" id="UP000604381">
    <property type="component" value="Unassembled WGS sequence"/>
</dbReference>
<organism evidence="4 5">
    <name type="scientific">Candidatus Amphirhobacter heronislandensis</name>
    <dbReference type="NCBI Taxonomy" id="1732024"/>
    <lineage>
        <taxon>Bacteria</taxon>
        <taxon>Pseudomonadati</taxon>
        <taxon>Pseudomonadota</taxon>
        <taxon>Gammaproteobacteria</taxon>
        <taxon>Candidatus Tethybacterales</taxon>
        <taxon>Candidatus Tethybacteraceae</taxon>
        <taxon>Candidatus Amphirhobacter</taxon>
    </lineage>
</organism>
<sequence length="99" mass="11114">MKQSTIVDRLYEAHPDLTKQQIADSVARINEEISNALAQGGRVEIRGFGTFYLSSRAARRIYNPRSREGFMVPGRMVPRFKPGKRLRLKVDGKPAPAGD</sequence>
<dbReference type="Gene3D" id="4.10.520.10">
    <property type="entry name" value="IHF-like DNA-binding proteins"/>
    <property type="match status" value="1"/>
</dbReference>
<comment type="similarity">
    <text evidence="1 3">Belongs to the bacterial histone-like protein family.</text>
</comment>
<dbReference type="PANTHER" id="PTHR33175">
    <property type="entry name" value="DNA-BINDING PROTEIN HU"/>
    <property type="match status" value="1"/>
</dbReference>
<dbReference type="AlphaFoldDB" id="A0A930UHZ4"/>
<dbReference type="GO" id="GO:0005829">
    <property type="term" value="C:cytosol"/>
    <property type="evidence" value="ECO:0007669"/>
    <property type="project" value="TreeGrafter"/>
</dbReference>
<dbReference type="InterPro" id="IPR000119">
    <property type="entry name" value="Hist_DNA-bd"/>
</dbReference>
<reference evidence="4" key="1">
    <citation type="submission" date="2020-10" db="EMBL/GenBank/DDBJ databases">
        <title>An improved Amphimedon queenslandica hologenome assembly reveals how three proteobacterial symbionts can extend the metabolic phenotypic of their marine sponge host.</title>
        <authorList>
            <person name="Degnan B."/>
            <person name="Degnan S."/>
            <person name="Xiang X."/>
        </authorList>
    </citation>
    <scope>NUCLEOTIDE SEQUENCE</scope>
    <source>
        <strain evidence="4">AqS2</strain>
    </source>
</reference>
<comment type="caution">
    <text evidence="4">The sequence shown here is derived from an EMBL/GenBank/DDBJ whole genome shotgun (WGS) entry which is preliminary data.</text>
</comment>
<evidence type="ECO:0000256" key="2">
    <source>
        <dbReference type="ARBA" id="ARBA00023125"/>
    </source>
</evidence>
<keyword evidence="5" id="KW-1185">Reference proteome</keyword>